<evidence type="ECO:0000256" key="3">
    <source>
        <dbReference type="ARBA" id="ARBA00022801"/>
    </source>
</evidence>
<evidence type="ECO:0000256" key="7">
    <source>
        <dbReference type="HAMAP-Rule" id="MF_00083"/>
    </source>
</evidence>
<feature type="site" description="Stabilizes the basic form of H active site to accept a proton" evidence="7">
    <location>
        <position position="97"/>
    </location>
</feature>
<name>A0ABT1J175_9ACTN</name>
<keyword evidence="4 7" id="KW-0694">RNA-binding</keyword>
<evidence type="ECO:0000313" key="10">
    <source>
        <dbReference type="EMBL" id="MCP2311177.1"/>
    </source>
</evidence>
<feature type="binding site" evidence="7">
    <location>
        <position position="20"/>
    </location>
    <ligand>
        <name>tRNA</name>
        <dbReference type="ChEBI" id="CHEBI:17843"/>
    </ligand>
</feature>
<protein>
    <recommendedName>
        <fullName evidence="6 7">Peptidyl-tRNA hydrolase</fullName>
        <shortName evidence="7">Pth</shortName>
        <ecNumber evidence="1 7">3.1.1.29</ecNumber>
    </recommendedName>
</protein>
<reference evidence="10 11" key="1">
    <citation type="submission" date="2022-06" db="EMBL/GenBank/DDBJ databases">
        <title>Sequencing the genomes of 1000 actinobacteria strains.</title>
        <authorList>
            <person name="Klenk H.-P."/>
        </authorList>
    </citation>
    <scope>NUCLEOTIDE SEQUENCE [LARGE SCALE GENOMIC DNA]</scope>
    <source>
        <strain evidence="10 11">DSM 41656</strain>
    </source>
</reference>
<feature type="binding site" evidence="7">
    <location>
        <position position="72"/>
    </location>
    <ligand>
        <name>tRNA</name>
        <dbReference type="ChEBI" id="CHEBI:17843"/>
    </ligand>
</feature>
<dbReference type="PANTHER" id="PTHR17224:SF1">
    <property type="entry name" value="PEPTIDYL-TRNA HYDROLASE"/>
    <property type="match status" value="1"/>
</dbReference>
<evidence type="ECO:0000256" key="6">
    <source>
        <dbReference type="ARBA" id="ARBA00050038"/>
    </source>
</evidence>
<keyword evidence="11" id="KW-1185">Reference proteome</keyword>
<feature type="binding site" evidence="7">
    <location>
        <position position="118"/>
    </location>
    <ligand>
        <name>tRNA</name>
        <dbReference type="ChEBI" id="CHEBI:17843"/>
    </ligand>
</feature>
<dbReference type="HAMAP" id="MF_00083">
    <property type="entry name" value="Pept_tRNA_hydro_bact"/>
    <property type="match status" value="1"/>
</dbReference>
<comment type="caution">
    <text evidence="10">The sequence shown here is derived from an EMBL/GenBank/DDBJ whole genome shotgun (WGS) entry which is preliminary data.</text>
</comment>
<dbReference type="InterPro" id="IPR001328">
    <property type="entry name" value="Pept_tRNA_hydro"/>
</dbReference>
<comment type="function">
    <text evidence="7">Catalyzes the release of premature peptidyl moieties from peptidyl-tRNA molecules trapped in stalled 50S ribosomal subunits, and thus maintains levels of free tRNAs and 50S ribosomes.</text>
</comment>
<evidence type="ECO:0000256" key="8">
    <source>
        <dbReference type="RuleBase" id="RU000673"/>
    </source>
</evidence>
<comment type="subcellular location">
    <subcellularLocation>
        <location evidence="7">Cytoplasm</location>
    </subcellularLocation>
</comment>
<dbReference type="Proteomes" id="UP001206483">
    <property type="component" value="Unassembled WGS sequence"/>
</dbReference>
<dbReference type="PROSITE" id="PS01195">
    <property type="entry name" value="PEPT_TRNA_HYDROL_1"/>
    <property type="match status" value="1"/>
</dbReference>
<proteinExistence type="inferred from homology"/>
<sequence length="198" mass="21539">MTTAEDRWLIAGLGNPTRWFAGTRHNAGFLVVDRLAERHGARFRRHGLRSRVAEIEIGGRQVVLAKPQLFINLSGRPVAALLRRHGIPVDRLLVVQDDLDFPFGVARLKRGGGPAGHNGARSINAALRTRDYLRLRFGLGRPPKGTTVGSFVLAAFTPEEQQTLPTLLDRCADAVETLVTAGLGRAQSELNGAGAPRR</sequence>
<evidence type="ECO:0000256" key="9">
    <source>
        <dbReference type="RuleBase" id="RU004320"/>
    </source>
</evidence>
<accession>A0ABT1J175</accession>
<comment type="similarity">
    <text evidence="5 7 9">Belongs to the PTH family.</text>
</comment>
<feature type="active site" description="Proton acceptor" evidence="7">
    <location>
        <position position="25"/>
    </location>
</feature>
<evidence type="ECO:0000313" key="11">
    <source>
        <dbReference type="Proteomes" id="UP001206483"/>
    </source>
</evidence>
<dbReference type="InterPro" id="IPR036416">
    <property type="entry name" value="Pept_tRNA_hydro_sf"/>
</dbReference>
<evidence type="ECO:0000256" key="4">
    <source>
        <dbReference type="ARBA" id="ARBA00022884"/>
    </source>
</evidence>
<feature type="site" description="Discriminates between blocked and unblocked aminoacyl-tRNA" evidence="7">
    <location>
        <position position="15"/>
    </location>
</feature>
<dbReference type="EC" id="3.1.1.29" evidence="1 7"/>
<dbReference type="InterPro" id="IPR018171">
    <property type="entry name" value="Pept_tRNA_hydro_CS"/>
</dbReference>
<dbReference type="RefSeq" id="WP_253799812.1">
    <property type="nucleotide sequence ID" value="NZ_BAAAUB010000076.1"/>
</dbReference>
<feature type="binding site" evidence="7">
    <location>
        <position position="70"/>
    </location>
    <ligand>
        <name>tRNA</name>
        <dbReference type="ChEBI" id="CHEBI:17843"/>
    </ligand>
</feature>
<keyword evidence="3 7" id="KW-0378">Hydrolase</keyword>
<evidence type="ECO:0000256" key="5">
    <source>
        <dbReference type="ARBA" id="ARBA00038063"/>
    </source>
</evidence>
<comment type="function">
    <text evidence="7">Hydrolyzes ribosome-free peptidyl-tRNAs (with 1 or more amino acids incorporated), which drop off the ribosome during protein synthesis, or as a result of ribosome stalling.</text>
</comment>
<dbReference type="NCBIfam" id="TIGR00447">
    <property type="entry name" value="pth"/>
    <property type="match status" value="1"/>
</dbReference>
<dbReference type="Pfam" id="PF01195">
    <property type="entry name" value="Pept_tRNA_hydro"/>
    <property type="match status" value="1"/>
</dbReference>
<keyword evidence="7" id="KW-0963">Cytoplasm</keyword>
<dbReference type="SUPFAM" id="SSF53178">
    <property type="entry name" value="Peptidyl-tRNA hydrolase-like"/>
    <property type="match status" value="1"/>
</dbReference>
<dbReference type="EMBL" id="JAMZDX010000004">
    <property type="protein sequence ID" value="MCP2311177.1"/>
    <property type="molecule type" value="Genomic_DNA"/>
</dbReference>
<dbReference type="PANTHER" id="PTHR17224">
    <property type="entry name" value="PEPTIDYL-TRNA HYDROLASE"/>
    <property type="match status" value="1"/>
</dbReference>
<comment type="subunit">
    <text evidence="7">Monomer.</text>
</comment>
<evidence type="ECO:0000256" key="1">
    <source>
        <dbReference type="ARBA" id="ARBA00013260"/>
    </source>
</evidence>
<keyword evidence="2 7" id="KW-0820">tRNA-binding</keyword>
<dbReference type="CDD" id="cd00462">
    <property type="entry name" value="PTH"/>
    <property type="match status" value="1"/>
</dbReference>
<comment type="catalytic activity">
    <reaction evidence="7 8">
        <text>an N-acyl-L-alpha-aminoacyl-tRNA + H2O = an N-acyl-L-amino acid + a tRNA + H(+)</text>
        <dbReference type="Rhea" id="RHEA:54448"/>
        <dbReference type="Rhea" id="RHEA-COMP:10123"/>
        <dbReference type="Rhea" id="RHEA-COMP:13883"/>
        <dbReference type="ChEBI" id="CHEBI:15377"/>
        <dbReference type="ChEBI" id="CHEBI:15378"/>
        <dbReference type="ChEBI" id="CHEBI:59874"/>
        <dbReference type="ChEBI" id="CHEBI:78442"/>
        <dbReference type="ChEBI" id="CHEBI:138191"/>
        <dbReference type="EC" id="3.1.1.29"/>
    </reaction>
</comment>
<dbReference type="Gene3D" id="3.40.50.1470">
    <property type="entry name" value="Peptidyl-tRNA hydrolase"/>
    <property type="match status" value="1"/>
</dbReference>
<dbReference type="GO" id="GO:0004045">
    <property type="term" value="F:peptidyl-tRNA hydrolase activity"/>
    <property type="evidence" value="ECO:0007669"/>
    <property type="project" value="UniProtKB-EC"/>
</dbReference>
<organism evidence="10 11">
    <name type="scientific">Kitasatospora paracochleata</name>
    <dbReference type="NCBI Taxonomy" id="58354"/>
    <lineage>
        <taxon>Bacteria</taxon>
        <taxon>Bacillati</taxon>
        <taxon>Actinomycetota</taxon>
        <taxon>Actinomycetes</taxon>
        <taxon>Kitasatosporales</taxon>
        <taxon>Streptomycetaceae</taxon>
        <taxon>Kitasatospora</taxon>
    </lineage>
</organism>
<evidence type="ECO:0000256" key="2">
    <source>
        <dbReference type="ARBA" id="ARBA00022555"/>
    </source>
</evidence>
<gene>
    <name evidence="7" type="primary">pth</name>
    <name evidence="10" type="ORF">FHR36_004340</name>
</gene>